<name>A0A1F7I500_9BACT</name>
<dbReference type="Proteomes" id="UP000176803">
    <property type="component" value="Unassembled WGS sequence"/>
</dbReference>
<accession>A0A1F7I500</accession>
<dbReference type="PANTHER" id="PTHR33991">
    <property type="entry name" value="DNA REPAIR PROTEIN RECO"/>
    <property type="match status" value="1"/>
</dbReference>
<evidence type="ECO:0000313" key="5">
    <source>
        <dbReference type="EMBL" id="OGK38322.1"/>
    </source>
</evidence>
<dbReference type="AlphaFoldDB" id="A0A1F7I500"/>
<keyword evidence="1" id="KW-0227">DNA damage</keyword>
<sequence>MSATIKTEALILKKNALLRKDVLVTLFTQEKGKLRVVAKGLKTLTSRRSPHVQTGNLLEVIVSSGSRGYYLQTTNLISGFGLLKKEPFKLEYLYTYFFMLDRLLPEEQPEPVVYIQTKQLLIDLSKSHRPHSFDFEQYVFMLLLRLGYIHEKKPLNQLMRMVEEIIQEKIPTDVIM</sequence>
<evidence type="ECO:0000259" key="4">
    <source>
        <dbReference type="Pfam" id="PF11967"/>
    </source>
</evidence>
<dbReference type="InterPro" id="IPR003717">
    <property type="entry name" value="RecO"/>
</dbReference>
<keyword evidence="3" id="KW-0234">DNA repair</keyword>
<organism evidence="5 6">
    <name type="scientific">Candidatus Roizmanbacteria bacterium RIFCSPHIGHO2_12_FULL_41_11</name>
    <dbReference type="NCBI Taxonomy" id="1802052"/>
    <lineage>
        <taxon>Bacteria</taxon>
        <taxon>Candidatus Roizmaniibacteriota</taxon>
    </lineage>
</organism>
<dbReference type="Gene3D" id="2.40.50.140">
    <property type="entry name" value="Nucleic acid-binding proteins"/>
    <property type="match status" value="1"/>
</dbReference>
<protein>
    <submittedName>
        <fullName evidence="5">DNA repair protein RecO</fullName>
    </submittedName>
</protein>
<evidence type="ECO:0000256" key="3">
    <source>
        <dbReference type="ARBA" id="ARBA00023204"/>
    </source>
</evidence>
<dbReference type="GO" id="GO:0006302">
    <property type="term" value="P:double-strand break repair"/>
    <property type="evidence" value="ECO:0007669"/>
    <property type="project" value="TreeGrafter"/>
</dbReference>
<dbReference type="InterPro" id="IPR012340">
    <property type="entry name" value="NA-bd_OB-fold"/>
</dbReference>
<dbReference type="NCBIfam" id="TIGR00613">
    <property type="entry name" value="reco"/>
    <property type="match status" value="1"/>
</dbReference>
<dbReference type="GO" id="GO:0006310">
    <property type="term" value="P:DNA recombination"/>
    <property type="evidence" value="ECO:0007669"/>
    <property type="project" value="UniProtKB-KW"/>
</dbReference>
<comment type="caution">
    <text evidence="5">The sequence shown here is derived from an EMBL/GenBank/DDBJ whole genome shotgun (WGS) entry which is preliminary data.</text>
</comment>
<evidence type="ECO:0000256" key="1">
    <source>
        <dbReference type="ARBA" id="ARBA00022763"/>
    </source>
</evidence>
<dbReference type="Pfam" id="PF11967">
    <property type="entry name" value="RecO_N"/>
    <property type="match status" value="1"/>
</dbReference>
<gene>
    <name evidence="5" type="ORF">A3F03_02010</name>
</gene>
<reference evidence="5 6" key="1">
    <citation type="journal article" date="2016" name="Nat. Commun.">
        <title>Thousands of microbial genomes shed light on interconnected biogeochemical processes in an aquifer system.</title>
        <authorList>
            <person name="Anantharaman K."/>
            <person name="Brown C.T."/>
            <person name="Hug L.A."/>
            <person name="Sharon I."/>
            <person name="Castelle C.J."/>
            <person name="Probst A.J."/>
            <person name="Thomas B.C."/>
            <person name="Singh A."/>
            <person name="Wilkins M.J."/>
            <person name="Karaoz U."/>
            <person name="Brodie E.L."/>
            <person name="Williams K.H."/>
            <person name="Hubbard S.S."/>
            <person name="Banfield J.F."/>
        </authorList>
    </citation>
    <scope>NUCLEOTIDE SEQUENCE [LARGE SCALE GENOMIC DNA]</scope>
</reference>
<dbReference type="SUPFAM" id="SSF50249">
    <property type="entry name" value="Nucleic acid-binding proteins"/>
    <property type="match status" value="1"/>
</dbReference>
<evidence type="ECO:0000313" key="6">
    <source>
        <dbReference type="Proteomes" id="UP000176803"/>
    </source>
</evidence>
<proteinExistence type="predicted"/>
<dbReference type="EMBL" id="MGAC01000017">
    <property type="protein sequence ID" value="OGK38322.1"/>
    <property type="molecule type" value="Genomic_DNA"/>
</dbReference>
<dbReference type="GO" id="GO:0043590">
    <property type="term" value="C:bacterial nucleoid"/>
    <property type="evidence" value="ECO:0007669"/>
    <property type="project" value="TreeGrafter"/>
</dbReference>
<keyword evidence="2" id="KW-0233">DNA recombination</keyword>
<evidence type="ECO:0000256" key="2">
    <source>
        <dbReference type="ARBA" id="ARBA00023172"/>
    </source>
</evidence>
<feature type="domain" description="DNA replication/recombination mediator RecO N-terminal" evidence="4">
    <location>
        <begin position="1"/>
        <end position="80"/>
    </location>
</feature>
<dbReference type="InterPro" id="IPR022572">
    <property type="entry name" value="DNA_rep/recomb_RecO_N"/>
</dbReference>
<dbReference type="PANTHER" id="PTHR33991:SF1">
    <property type="entry name" value="DNA REPAIR PROTEIN RECO"/>
    <property type="match status" value="1"/>
</dbReference>